<protein>
    <submittedName>
        <fullName evidence="12">Multidrug transporter subunit MdtA</fullName>
    </submittedName>
</protein>
<dbReference type="InterPro" id="IPR058626">
    <property type="entry name" value="MdtA-like_b-barrel"/>
</dbReference>
<keyword evidence="6" id="KW-0472">Membrane</keyword>
<feature type="signal peptide" evidence="7">
    <location>
        <begin position="1"/>
        <end position="33"/>
    </location>
</feature>
<feature type="chain" id="PRO_5031314117" evidence="7">
    <location>
        <begin position="34"/>
        <end position="401"/>
    </location>
</feature>
<reference evidence="12 13" key="1">
    <citation type="submission" date="2017-10" db="EMBL/GenBank/DDBJ databases">
        <title>Whole genome sequencing of Pseudoxanthomonas broegbernensis DSM 12573(T).</title>
        <authorList>
            <person name="Kumar S."/>
            <person name="Bansal K."/>
            <person name="Kaur A."/>
            <person name="Patil P."/>
            <person name="Sharma S."/>
            <person name="Patil P.B."/>
        </authorList>
    </citation>
    <scope>NUCLEOTIDE SEQUENCE [LARGE SCALE GENOMIC DNA]</scope>
    <source>
        <strain evidence="12 13">DSM 12573</strain>
    </source>
</reference>
<dbReference type="Pfam" id="PF25944">
    <property type="entry name" value="Beta-barrel_RND"/>
    <property type="match status" value="1"/>
</dbReference>
<organism evidence="12 13">
    <name type="scientific">Pseudoxanthomonas broegbernensis</name>
    <dbReference type="NCBI Taxonomy" id="83619"/>
    <lineage>
        <taxon>Bacteria</taxon>
        <taxon>Pseudomonadati</taxon>
        <taxon>Pseudomonadota</taxon>
        <taxon>Gammaproteobacteria</taxon>
        <taxon>Lysobacterales</taxon>
        <taxon>Lysobacteraceae</taxon>
        <taxon>Pseudoxanthomonas</taxon>
    </lineage>
</organism>
<feature type="domain" description="Multidrug resistance protein MdtA-like C-terminal permuted SH3" evidence="11">
    <location>
        <begin position="311"/>
        <end position="371"/>
    </location>
</feature>
<evidence type="ECO:0000256" key="4">
    <source>
        <dbReference type="ARBA" id="ARBA00022475"/>
    </source>
</evidence>
<comment type="subcellular location">
    <subcellularLocation>
        <location evidence="1">Cell inner membrane</location>
    </subcellularLocation>
</comment>
<accession>A0A7V8K6Z1</accession>
<keyword evidence="3" id="KW-0813">Transport</keyword>
<keyword evidence="5" id="KW-0997">Cell inner membrane</keyword>
<evidence type="ECO:0000259" key="11">
    <source>
        <dbReference type="Pfam" id="PF25967"/>
    </source>
</evidence>
<proteinExistence type="inferred from homology"/>
<keyword evidence="13" id="KW-1185">Reference proteome</keyword>
<dbReference type="Pfam" id="PF25917">
    <property type="entry name" value="BSH_RND"/>
    <property type="match status" value="1"/>
</dbReference>
<feature type="domain" description="Multidrug resistance protein MdtA-like barrel-sandwich hybrid" evidence="9">
    <location>
        <begin position="75"/>
        <end position="218"/>
    </location>
</feature>
<dbReference type="InterPro" id="IPR006143">
    <property type="entry name" value="RND_pump_MFP"/>
</dbReference>
<dbReference type="SUPFAM" id="SSF111369">
    <property type="entry name" value="HlyD-like secretion proteins"/>
    <property type="match status" value="1"/>
</dbReference>
<evidence type="ECO:0000313" key="13">
    <source>
        <dbReference type="Proteomes" id="UP000462066"/>
    </source>
</evidence>
<comment type="caution">
    <text evidence="12">The sequence shown here is derived from an EMBL/GenBank/DDBJ whole genome shotgun (WGS) entry which is preliminary data.</text>
</comment>
<comment type="similarity">
    <text evidence="2">Belongs to the membrane fusion protein (MFP) (TC 8.A.1) family.</text>
</comment>
<dbReference type="Gene3D" id="2.40.30.170">
    <property type="match status" value="1"/>
</dbReference>
<evidence type="ECO:0000256" key="7">
    <source>
        <dbReference type="SAM" id="SignalP"/>
    </source>
</evidence>
<dbReference type="GO" id="GO:0005886">
    <property type="term" value="C:plasma membrane"/>
    <property type="evidence" value="ECO:0007669"/>
    <property type="project" value="UniProtKB-SubCell"/>
</dbReference>
<evidence type="ECO:0000313" key="12">
    <source>
        <dbReference type="EMBL" id="KAF1685893.1"/>
    </source>
</evidence>
<evidence type="ECO:0000259" key="8">
    <source>
        <dbReference type="Pfam" id="PF25876"/>
    </source>
</evidence>
<sequence length="401" mass="43079">MTRMSRFVKSLVLLGLCLVLLLAWRACSGGAEADENGGGRWGGGERPPTPVRVAVAERGPLEMELKALGTVTPLRTVTVRSRVEGELMRVAFEEGQRVHAGQLLAQIDPAPFQVRLAQVTGQQKQNLAELENTRIQLQRYRDLAGGNYVSAQDVANLQAQVRQFEGRRESDQAAVDEARMQLDYTRIVAPIDGRVGLRSVDVGNLVRTGDEGGIVTITQTRPISVIFAVPETALAAVATAMRRGGDTALSVQAWDRDERRLLATGTLSSLDNRIDTQTGTLRLRALFDDADDALFPNQSVNVRLGLGSDEVIAIPDAAVQFGSQGNYVYVIGKDDTASVRPIKLGIGHGDRVAVAEGLEAGERVVLEGLDRLYEGSQVEVVDPDADASVRADGADSAASSR</sequence>
<dbReference type="EMBL" id="MWIP01000010">
    <property type="protein sequence ID" value="KAF1685893.1"/>
    <property type="molecule type" value="Genomic_DNA"/>
</dbReference>
<dbReference type="InterPro" id="IPR058627">
    <property type="entry name" value="MdtA-like_C"/>
</dbReference>
<dbReference type="Proteomes" id="UP000462066">
    <property type="component" value="Unassembled WGS sequence"/>
</dbReference>
<evidence type="ECO:0000256" key="1">
    <source>
        <dbReference type="ARBA" id="ARBA00004533"/>
    </source>
</evidence>
<dbReference type="AlphaFoldDB" id="A0A7V8K6Z1"/>
<evidence type="ECO:0000256" key="3">
    <source>
        <dbReference type="ARBA" id="ARBA00022448"/>
    </source>
</evidence>
<dbReference type="GO" id="GO:1990281">
    <property type="term" value="C:efflux pump complex"/>
    <property type="evidence" value="ECO:0007669"/>
    <property type="project" value="TreeGrafter"/>
</dbReference>
<dbReference type="NCBIfam" id="TIGR01730">
    <property type="entry name" value="RND_mfp"/>
    <property type="match status" value="1"/>
</dbReference>
<dbReference type="Gene3D" id="2.40.50.100">
    <property type="match status" value="1"/>
</dbReference>
<dbReference type="GO" id="GO:0015562">
    <property type="term" value="F:efflux transmembrane transporter activity"/>
    <property type="evidence" value="ECO:0007669"/>
    <property type="project" value="TreeGrafter"/>
</dbReference>
<dbReference type="InterPro" id="IPR058625">
    <property type="entry name" value="MdtA-like_BSH"/>
</dbReference>
<dbReference type="PANTHER" id="PTHR30469:SF12">
    <property type="entry name" value="MULTIDRUG RESISTANCE PROTEIN MDTA"/>
    <property type="match status" value="1"/>
</dbReference>
<gene>
    <name evidence="12" type="ORF">B1992_10500</name>
</gene>
<evidence type="ECO:0000256" key="6">
    <source>
        <dbReference type="ARBA" id="ARBA00023136"/>
    </source>
</evidence>
<evidence type="ECO:0000259" key="10">
    <source>
        <dbReference type="Pfam" id="PF25944"/>
    </source>
</evidence>
<keyword evidence="4" id="KW-1003">Cell membrane</keyword>
<dbReference type="PANTHER" id="PTHR30469">
    <property type="entry name" value="MULTIDRUG RESISTANCE PROTEIN MDTA"/>
    <property type="match status" value="1"/>
</dbReference>
<evidence type="ECO:0000259" key="9">
    <source>
        <dbReference type="Pfam" id="PF25917"/>
    </source>
</evidence>
<dbReference type="Pfam" id="PF25876">
    <property type="entry name" value="HH_MFP_RND"/>
    <property type="match status" value="1"/>
</dbReference>
<dbReference type="Pfam" id="PF25967">
    <property type="entry name" value="RND-MFP_C"/>
    <property type="match status" value="1"/>
</dbReference>
<keyword evidence="7" id="KW-0732">Signal</keyword>
<dbReference type="NCBIfam" id="NF008589">
    <property type="entry name" value="PRK11556.1"/>
    <property type="match status" value="1"/>
</dbReference>
<dbReference type="InterPro" id="IPR058624">
    <property type="entry name" value="MdtA-like_HH"/>
</dbReference>
<name>A0A7V8K6Z1_9GAMM</name>
<dbReference type="Gene3D" id="1.10.287.470">
    <property type="entry name" value="Helix hairpin bin"/>
    <property type="match status" value="1"/>
</dbReference>
<evidence type="ECO:0000256" key="5">
    <source>
        <dbReference type="ARBA" id="ARBA00022519"/>
    </source>
</evidence>
<feature type="domain" description="Multidrug resistance protein MdtA-like alpha-helical hairpin" evidence="8">
    <location>
        <begin position="116"/>
        <end position="185"/>
    </location>
</feature>
<feature type="domain" description="Multidrug resistance protein MdtA-like beta-barrel" evidence="10">
    <location>
        <begin position="222"/>
        <end position="307"/>
    </location>
</feature>
<dbReference type="Gene3D" id="2.40.420.20">
    <property type="match status" value="1"/>
</dbReference>
<dbReference type="FunFam" id="2.40.420.20:FF:000001">
    <property type="entry name" value="Efflux RND transporter periplasmic adaptor subunit"/>
    <property type="match status" value="1"/>
</dbReference>
<evidence type="ECO:0000256" key="2">
    <source>
        <dbReference type="ARBA" id="ARBA00009477"/>
    </source>
</evidence>